<evidence type="ECO:0000256" key="2">
    <source>
        <dbReference type="SAM" id="SignalP"/>
    </source>
</evidence>
<feature type="transmembrane region" description="Helical" evidence="1">
    <location>
        <begin position="157"/>
        <end position="181"/>
    </location>
</feature>
<evidence type="ECO:0000313" key="5">
    <source>
        <dbReference type="WBParaSite" id="TASK_0000225801-mRNA-1"/>
    </source>
</evidence>
<keyword evidence="2" id="KW-0732">Signal</keyword>
<feature type="signal peptide" evidence="2">
    <location>
        <begin position="1"/>
        <end position="21"/>
    </location>
</feature>
<feature type="transmembrane region" description="Helical" evidence="1">
    <location>
        <begin position="501"/>
        <end position="527"/>
    </location>
</feature>
<feature type="transmembrane region" description="Helical" evidence="1">
    <location>
        <begin position="444"/>
        <end position="469"/>
    </location>
</feature>
<keyword evidence="1" id="KW-1133">Transmembrane helix</keyword>
<name>A0A0R3VXW4_TAEAS</name>
<feature type="chain" id="PRO_5043132456" evidence="2">
    <location>
        <begin position="22"/>
        <end position="545"/>
    </location>
</feature>
<organism evidence="5">
    <name type="scientific">Taenia asiatica</name>
    <name type="common">Asian tapeworm</name>
    <dbReference type="NCBI Taxonomy" id="60517"/>
    <lineage>
        <taxon>Eukaryota</taxon>
        <taxon>Metazoa</taxon>
        <taxon>Spiralia</taxon>
        <taxon>Lophotrochozoa</taxon>
        <taxon>Platyhelminthes</taxon>
        <taxon>Cestoda</taxon>
        <taxon>Eucestoda</taxon>
        <taxon>Cyclophyllidea</taxon>
        <taxon>Taeniidae</taxon>
        <taxon>Taenia</taxon>
    </lineage>
</organism>
<sequence>MGLHFSLLASVAAIVAWVIQTENGGLLNVLFRIVRPSTGHDLEFDLVLKADESVVHFFTDMLLLRPLPLPILQVIPASLGGGQAAVDNAHANPNRGPYIFWITVFAFLLAVVLIIIIQVINGCCCCYREKDPHNAMNALQMALLHSNSINKQFTYRVIYIVLLVLTLVFLATSIILLIVYFSSTGLVVSYLQTNPQPSVGNQTPVPLLDGLHATVLHASSFVHKGITEGRVLTNRTLHDFVDRTYENLRKEVMDALDRLLEYLGVTNALQKGEKIVSLLKTLSNNAYDAHKNVTHLHNKTASLETNLTTVRAAYNQAFGKVKNCSDWPLCKMLNATIANITSPVSAAKLNASLIDPYIEGFNHTTEELHGPLDEVRDSISQLRNSINDFLDSLKSQLNLTRILDRIEKFWDDAQSRTDKLLKQLNKAVKLVEYQVLKYVYDIQIVFYIVGGVFTIMLIIAMLIAMRLIYQAIRNRLFAPPNTAFVGSRRSKLDKVVCSRGSVCCCSALFIPLLLAFAATIAVLLFVLTTISSQLRAFFCAPLIIP</sequence>
<keyword evidence="1" id="KW-0472">Membrane</keyword>
<reference evidence="3 4" key="2">
    <citation type="submission" date="2018-11" db="EMBL/GenBank/DDBJ databases">
        <authorList>
            <consortium name="Pathogen Informatics"/>
        </authorList>
    </citation>
    <scope>NUCLEOTIDE SEQUENCE [LARGE SCALE GENOMIC DNA]</scope>
</reference>
<dbReference type="Proteomes" id="UP000282613">
    <property type="component" value="Unassembled WGS sequence"/>
</dbReference>
<protein>
    <submittedName>
        <fullName evidence="5">Transmembrane protein</fullName>
    </submittedName>
</protein>
<accession>A0A0R3VXW4</accession>
<keyword evidence="1" id="KW-0812">Transmembrane</keyword>
<evidence type="ECO:0000313" key="3">
    <source>
        <dbReference type="EMBL" id="VDK24671.1"/>
    </source>
</evidence>
<gene>
    <name evidence="3" type="ORF">TASK_LOCUS2259</name>
</gene>
<dbReference type="AlphaFoldDB" id="A0A0R3VXW4"/>
<feature type="transmembrane region" description="Helical" evidence="1">
    <location>
        <begin position="98"/>
        <end position="120"/>
    </location>
</feature>
<proteinExistence type="predicted"/>
<evidence type="ECO:0000256" key="1">
    <source>
        <dbReference type="SAM" id="Phobius"/>
    </source>
</evidence>
<dbReference type="OrthoDB" id="6288072at2759"/>
<evidence type="ECO:0000313" key="4">
    <source>
        <dbReference type="Proteomes" id="UP000282613"/>
    </source>
</evidence>
<dbReference type="WBParaSite" id="TASK_0000225801-mRNA-1">
    <property type="protein sequence ID" value="TASK_0000225801-mRNA-1"/>
    <property type="gene ID" value="TASK_0000225801"/>
</dbReference>
<keyword evidence="4" id="KW-1185">Reference proteome</keyword>
<reference evidence="5" key="1">
    <citation type="submission" date="2017-02" db="UniProtKB">
        <authorList>
            <consortium name="WormBaseParasite"/>
        </authorList>
    </citation>
    <scope>IDENTIFICATION</scope>
</reference>
<dbReference type="EMBL" id="UYRS01001297">
    <property type="protein sequence ID" value="VDK24671.1"/>
    <property type="molecule type" value="Genomic_DNA"/>
</dbReference>